<dbReference type="PANTHER" id="PTHR23402:SF1">
    <property type="entry name" value="PYROGLUTAMYL-PEPTIDASE I"/>
    <property type="match status" value="1"/>
</dbReference>
<evidence type="ECO:0000256" key="3">
    <source>
        <dbReference type="ARBA" id="ARBA00004496"/>
    </source>
</evidence>
<dbReference type="EC" id="3.4.19.3" evidence="9"/>
<dbReference type="AlphaFoldDB" id="A0A3B0CMM9"/>
<dbReference type="GO" id="GO:0016920">
    <property type="term" value="F:pyroglutamyl-peptidase activity"/>
    <property type="evidence" value="ECO:0007669"/>
    <property type="project" value="UniProtKB-UniRule"/>
</dbReference>
<dbReference type="PIRSF" id="PIRSF015592">
    <property type="entry name" value="Prld-crbxl_pptds"/>
    <property type="match status" value="1"/>
</dbReference>
<evidence type="ECO:0000256" key="5">
    <source>
        <dbReference type="ARBA" id="ARBA00022490"/>
    </source>
</evidence>
<dbReference type="InterPro" id="IPR033693">
    <property type="entry name" value="PGPEP1_Glu_AS"/>
</dbReference>
<accession>A0A3B0CMM9</accession>
<organism evidence="12 13">
    <name type="scientific">Paenibacillus ginsengarvi</name>
    <dbReference type="NCBI Taxonomy" id="400777"/>
    <lineage>
        <taxon>Bacteria</taxon>
        <taxon>Bacillati</taxon>
        <taxon>Bacillota</taxon>
        <taxon>Bacilli</taxon>
        <taxon>Bacillales</taxon>
        <taxon>Paenibacillaceae</taxon>
        <taxon>Paenibacillus</taxon>
    </lineage>
</organism>
<evidence type="ECO:0000256" key="10">
    <source>
        <dbReference type="PROSITE-ProRule" id="PRU10076"/>
    </source>
</evidence>
<evidence type="ECO:0000256" key="1">
    <source>
        <dbReference type="ARBA" id="ARBA00001770"/>
    </source>
</evidence>
<keyword evidence="7 9" id="KW-0378">Hydrolase</keyword>
<dbReference type="PROSITE" id="PS01334">
    <property type="entry name" value="PYRASE_CYS"/>
    <property type="match status" value="1"/>
</dbReference>
<dbReference type="HAMAP" id="MF_00417">
    <property type="entry name" value="Pyrrolid_peptidase"/>
    <property type="match status" value="1"/>
</dbReference>
<dbReference type="InterPro" id="IPR016125">
    <property type="entry name" value="Peptidase_C15-like"/>
</dbReference>
<evidence type="ECO:0000256" key="8">
    <source>
        <dbReference type="ARBA" id="ARBA00022807"/>
    </source>
</evidence>
<comment type="subcellular location">
    <subcellularLocation>
        <location evidence="3 9">Cytoplasm</location>
    </subcellularLocation>
</comment>
<dbReference type="EMBL" id="RBAH01000001">
    <property type="protein sequence ID" value="RKN86432.1"/>
    <property type="molecule type" value="Genomic_DNA"/>
</dbReference>
<reference evidence="12 13" key="1">
    <citation type="journal article" date="2007" name="Int. J. Syst. Evol. Microbiol.">
        <title>Paenibacillus ginsengarvi sp. nov., isolated from soil from ginseng cultivation.</title>
        <authorList>
            <person name="Yoon M.H."/>
            <person name="Ten L.N."/>
            <person name="Im W.T."/>
        </authorList>
    </citation>
    <scope>NUCLEOTIDE SEQUENCE [LARGE SCALE GENOMIC DNA]</scope>
    <source>
        <strain evidence="12 13">KCTC 13059</strain>
    </source>
</reference>
<evidence type="ECO:0000256" key="6">
    <source>
        <dbReference type="ARBA" id="ARBA00022670"/>
    </source>
</evidence>
<evidence type="ECO:0000313" key="13">
    <source>
        <dbReference type="Proteomes" id="UP000282311"/>
    </source>
</evidence>
<keyword evidence="6 9" id="KW-0645">Protease</keyword>
<keyword evidence="5 9" id="KW-0963">Cytoplasm</keyword>
<comment type="caution">
    <text evidence="12">The sequence shown here is derived from an EMBL/GenBank/DDBJ whole genome shotgun (WGS) entry which is preliminary data.</text>
</comment>
<dbReference type="InterPro" id="IPR036440">
    <property type="entry name" value="Peptidase_C15-like_sf"/>
</dbReference>
<evidence type="ECO:0000256" key="7">
    <source>
        <dbReference type="ARBA" id="ARBA00022801"/>
    </source>
</evidence>
<comment type="catalytic activity">
    <reaction evidence="1 9 10">
        <text>Release of an N-terminal pyroglutamyl group from a polypeptide, the second amino acid generally not being Pro.</text>
        <dbReference type="EC" id="3.4.19.3"/>
    </reaction>
</comment>
<sequence>MKQVLITGFEPFGGEKQNAAWEAVRRLAEYAPEGTNVTIRQLPTVFVRSVEALKQAIRDIRPDVVLCVGQAAGRRQITPERIAINIDDARIPDNDGQAPIDKPIVPGGPAAYWSTLSIKAIVKEIRAAGIEAAVSNSAGTYVCNHLFYGLAHLIATEYPHIRGGFIHVPQLPEQVHADSDWPGMPLDSIVRGLAIAVETSVRTERDIEQSGGLES</sequence>
<dbReference type="FunFam" id="3.40.630.20:FF:000001">
    <property type="entry name" value="Pyrrolidone-carboxylate peptidase"/>
    <property type="match status" value="1"/>
</dbReference>
<comment type="function">
    <text evidence="2 9">Removes 5-oxoproline from various penultimate amino acid residues except L-proline.</text>
</comment>
<feature type="active site" evidence="9">
    <location>
        <position position="167"/>
    </location>
</feature>
<keyword evidence="13" id="KW-1185">Reference proteome</keyword>
<gene>
    <name evidence="9 12" type="primary">pcp</name>
    <name evidence="12" type="ORF">D7M11_00215</name>
</gene>
<evidence type="ECO:0000256" key="2">
    <source>
        <dbReference type="ARBA" id="ARBA00002280"/>
    </source>
</evidence>
<evidence type="ECO:0000256" key="11">
    <source>
        <dbReference type="PROSITE-ProRule" id="PRU10077"/>
    </source>
</evidence>
<dbReference type="NCBIfam" id="TIGR00504">
    <property type="entry name" value="pyro_pdase"/>
    <property type="match status" value="1"/>
</dbReference>
<dbReference type="InterPro" id="IPR000816">
    <property type="entry name" value="Peptidase_C15"/>
</dbReference>
<feature type="active site" evidence="9 11">
    <location>
        <position position="143"/>
    </location>
</feature>
<proteinExistence type="inferred from homology"/>
<dbReference type="Gene3D" id="3.40.630.20">
    <property type="entry name" value="Peptidase C15, pyroglutamyl peptidase I-like"/>
    <property type="match status" value="1"/>
</dbReference>
<feature type="active site" evidence="9 10">
    <location>
        <position position="80"/>
    </location>
</feature>
<evidence type="ECO:0000256" key="9">
    <source>
        <dbReference type="HAMAP-Rule" id="MF_00417"/>
    </source>
</evidence>
<name>A0A3B0CMM9_9BACL</name>
<dbReference type="GO" id="GO:0005829">
    <property type="term" value="C:cytosol"/>
    <property type="evidence" value="ECO:0007669"/>
    <property type="project" value="InterPro"/>
</dbReference>
<evidence type="ECO:0000256" key="4">
    <source>
        <dbReference type="ARBA" id="ARBA00006641"/>
    </source>
</evidence>
<dbReference type="NCBIfam" id="NF009676">
    <property type="entry name" value="PRK13197.1"/>
    <property type="match status" value="1"/>
</dbReference>
<keyword evidence="8 9" id="KW-0788">Thiol protease</keyword>
<dbReference type="CDD" id="cd00501">
    <property type="entry name" value="Peptidase_C15"/>
    <property type="match status" value="1"/>
</dbReference>
<dbReference type="InterPro" id="IPR033694">
    <property type="entry name" value="PGPEP1_Cys_AS"/>
</dbReference>
<dbReference type="Pfam" id="PF01470">
    <property type="entry name" value="Peptidase_C15"/>
    <property type="match status" value="1"/>
</dbReference>
<dbReference type="PANTHER" id="PTHR23402">
    <property type="entry name" value="PROTEASE FAMILY C15 PYROGLUTAMYL-PEPTIDASE I-RELATED"/>
    <property type="match status" value="1"/>
</dbReference>
<comment type="similarity">
    <text evidence="4 9">Belongs to the peptidase C15 family.</text>
</comment>
<evidence type="ECO:0000313" key="12">
    <source>
        <dbReference type="EMBL" id="RKN86432.1"/>
    </source>
</evidence>
<dbReference type="GO" id="GO:0006508">
    <property type="term" value="P:proteolysis"/>
    <property type="evidence" value="ECO:0007669"/>
    <property type="project" value="UniProtKB-KW"/>
</dbReference>
<dbReference type="PROSITE" id="PS01333">
    <property type="entry name" value="PYRASE_GLU"/>
    <property type="match status" value="1"/>
</dbReference>
<dbReference type="PRINTS" id="PR00706">
    <property type="entry name" value="PYROGLUPTASE"/>
</dbReference>
<dbReference type="Proteomes" id="UP000282311">
    <property type="component" value="Unassembled WGS sequence"/>
</dbReference>
<protein>
    <recommendedName>
        <fullName evidence="9">Pyrrolidone-carboxylate peptidase</fullName>
        <ecNumber evidence="9">3.4.19.3</ecNumber>
    </recommendedName>
    <alternativeName>
        <fullName evidence="9">5-oxoprolyl-peptidase</fullName>
    </alternativeName>
    <alternativeName>
        <fullName evidence="9">Pyroglutamyl-peptidase I</fullName>
        <shortName evidence="9">PGP-I</shortName>
        <shortName evidence="9">Pyrase</shortName>
    </alternativeName>
</protein>
<dbReference type="OrthoDB" id="9779738at2"/>
<dbReference type="InterPro" id="IPR029762">
    <property type="entry name" value="PGP-I_bact-type"/>
</dbReference>
<comment type="subunit">
    <text evidence="9">Homotetramer.</text>
</comment>
<dbReference type="RefSeq" id="WP_120745140.1">
    <property type="nucleotide sequence ID" value="NZ_RBAH01000001.1"/>
</dbReference>
<dbReference type="SUPFAM" id="SSF53182">
    <property type="entry name" value="Pyrrolidone carboxyl peptidase (pyroglutamate aminopeptidase)"/>
    <property type="match status" value="1"/>
</dbReference>